<dbReference type="InParanoid" id="H2AYM0"/>
<dbReference type="eggNOG" id="KOG1172">
    <property type="taxonomic scope" value="Eukaryota"/>
</dbReference>
<evidence type="ECO:0000313" key="8">
    <source>
        <dbReference type="Proteomes" id="UP000005220"/>
    </source>
</evidence>
<dbReference type="InterPro" id="IPR011531">
    <property type="entry name" value="HCO3_transpt-like_TM_dom"/>
</dbReference>
<dbReference type="GO" id="GO:0000324">
    <property type="term" value="C:fungal-type vacuole"/>
    <property type="evidence" value="ECO:0007669"/>
    <property type="project" value="TreeGrafter"/>
</dbReference>
<feature type="transmembrane region" description="Helical" evidence="5">
    <location>
        <begin position="464"/>
        <end position="482"/>
    </location>
</feature>
<dbReference type="InterPro" id="IPR003020">
    <property type="entry name" value="HCO3_transpt_euk"/>
</dbReference>
<reference evidence="7 8" key="1">
    <citation type="journal article" date="2011" name="Proc. Natl. Acad. Sci. U.S.A.">
        <title>Evolutionary erosion of yeast sex chromosomes by mating-type switching accidents.</title>
        <authorList>
            <person name="Gordon J.L."/>
            <person name="Armisen D."/>
            <person name="Proux-Wera E."/>
            <person name="Oheigeartaigh S.S."/>
            <person name="Byrne K.P."/>
            <person name="Wolfe K.H."/>
        </authorList>
    </citation>
    <scope>NUCLEOTIDE SEQUENCE [LARGE SCALE GENOMIC DNA]</scope>
    <source>
        <strain evidence="8">ATCC 22294 / BCRC 22015 / CBS 2517 / CECT 1963 / NBRC 1671 / NRRL Y-8276</strain>
    </source>
</reference>
<feature type="transmembrane region" description="Helical" evidence="5">
    <location>
        <begin position="422"/>
        <end position="443"/>
    </location>
</feature>
<feature type="transmembrane region" description="Helical" evidence="5">
    <location>
        <begin position="295"/>
        <end position="316"/>
    </location>
</feature>
<keyword evidence="2 5" id="KW-0812">Transmembrane</keyword>
<dbReference type="AlphaFoldDB" id="H2AYM0"/>
<feature type="domain" description="Bicarbonate transporter-like transmembrane" evidence="6">
    <location>
        <begin position="29"/>
        <end position="196"/>
    </location>
</feature>
<gene>
    <name evidence="7" type="primary">KAFR0H00170</name>
    <name evidence="7" type="ORF">KAFR_0H00170</name>
</gene>
<comment type="subcellular location">
    <subcellularLocation>
        <location evidence="1">Membrane</location>
        <topology evidence="1">Multi-pass membrane protein</topology>
    </subcellularLocation>
</comment>
<dbReference type="GeneID" id="13887423"/>
<dbReference type="OrthoDB" id="1735926at2759"/>
<evidence type="ECO:0000256" key="4">
    <source>
        <dbReference type="ARBA" id="ARBA00023136"/>
    </source>
</evidence>
<dbReference type="Pfam" id="PF00955">
    <property type="entry name" value="HCO3_cotransp"/>
    <property type="match status" value="2"/>
</dbReference>
<evidence type="ECO:0000259" key="6">
    <source>
        <dbReference type="Pfam" id="PF00955"/>
    </source>
</evidence>
<organism evidence="7 8">
    <name type="scientific">Kazachstania africana (strain ATCC 22294 / BCRC 22015 / CBS 2517 / CECT 1963 / NBRC 1671 / NRRL Y-8276)</name>
    <name type="common">Yeast</name>
    <name type="synonym">Kluyveromyces africanus</name>
    <dbReference type="NCBI Taxonomy" id="1071382"/>
    <lineage>
        <taxon>Eukaryota</taxon>
        <taxon>Fungi</taxon>
        <taxon>Dikarya</taxon>
        <taxon>Ascomycota</taxon>
        <taxon>Saccharomycotina</taxon>
        <taxon>Saccharomycetes</taxon>
        <taxon>Saccharomycetales</taxon>
        <taxon>Saccharomycetaceae</taxon>
        <taxon>Kazachstania</taxon>
    </lineage>
</organism>
<feature type="transmembrane region" description="Helical" evidence="5">
    <location>
        <begin position="488"/>
        <end position="508"/>
    </location>
</feature>
<feature type="transmembrane region" description="Helical" evidence="5">
    <location>
        <begin position="202"/>
        <end position="222"/>
    </location>
</feature>
<protein>
    <recommendedName>
        <fullName evidence="6">Bicarbonate transporter-like transmembrane domain-containing protein</fullName>
    </recommendedName>
</protein>
<keyword evidence="8" id="KW-1185">Reference proteome</keyword>
<dbReference type="Gene3D" id="1.10.287.570">
    <property type="entry name" value="Helical hairpin bin"/>
    <property type="match status" value="1"/>
</dbReference>
<dbReference type="KEGG" id="kaf:KAFR_0H00170"/>
<dbReference type="GO" id="GO:0005886">
    <property type="term" value="C:plasma membrane"/>
    <property type="evidence" value="ECO:0007669"/>
    <property type="project" value="TreeGrafter"/>
</dbReference>
<dbReference type="HOGENOM" id="CLU_002289_7_2_1"/>
<sequence>MKKSYVTEEHITVENVSVSKKVRIPRIGTGIYLDLRDRLPIYWADWKDSLDYRVIPSLIATYFENLLPAIAFAQDMFDRTDNSYGVNEILLSSAMAGIIFGILSGQPLCIVGVTGPITIFNYTVYEIIKPLKINYFGFMFWISIWAMVLHLIIAIMNVVAFLQYVTTFPCDIFGLFINIIYIQKGIQILTNQFNDDTSSNPLASGFANVTVALLMFIFGFTFKQARKFPILTERIRCFISDYSTALSVLFWSAFIHFGGDISNVHFSKLPITKSFIPTANNGSRDRSTWLAYESIMVGNVFLALPFGIILTILFYFDHNVSSLMAQNAKYKLTKPSAFHWDFFLLGITTGISGVLGLPAPNGLIPQAPLHTESLLVYGSSGNVIKCVEQRFTNTVQGILMLATMARPFLICLGQIPQAVLSGLFFIMGFEGLMGNAIISRIVWIFTDSNTKADSKLSYLSYKKIALFVSFSMIGFTAEFAITNTKGAIGFPIVLLLTVIFTFVFPMIFTEEELDALNPSVAQKFTIKNLLLETLSNNKEIDNDEDILAATDTAHDNIVRTTAYEQ</sequence>
<evidence type="ECO:0000256" key="5">
    <source>
        <dbReference type="SAM" id="Phobius"/>
    </source>
</evidence>
<keyword evidence="3 5" id="KW-1133">Transmembrane helix</keyword>
<dbReference type="Proteomes" id="UP000005220">
    <property type="component" value="Chromosome 8"/>
</dbReference>
<name>H2AYM0_KAZAF</name>
<evidence type="ECO:0000256" key="3">
    <source>
        <dbReference type="ARBA" id="ARBA00022989"/>
    </source>
</evidence>
<accession>H2AYM0</accession>
<dbReference type="EMBL" id="HE650828">
    <property type="protein sequence ID" value="CCF59426.1"/>
    <property type="molecule type" value="Genomic_DNA"/>
</dbReference>
<dbReference type="GO" id="GO:0005452">
    <property type="term" value="F:solute:inorganic anion antiporter activity"/>
    <property type="evidence" value="ECO:0007669"/>
    <property type="project" value="InterPro"/>
</dbReference>
<keyword evidence="4 5" id="KW-0472">Membrane</keyword>
<dbReference type="PANTHER" id="PTHR11453">
    <property type="entry name" value="ANION EXCHANGE PROTEIN"/>
    <property type="match status" value="1"/>
</dbReference>
<evidence type="ECO:0000256" key="1">
    <source>
        <dbReference type="ARBA" id="ARBA00004141"/>
    </source>
</evidence>
<feature type="transmembrane region" description="Helical" evidence="5">
    <location>
        <begin position="242"/>
        <end position="259"/>
    </location>
</feature>
<evidence type="ECO:0000256" key="2">
    <source>
        <dbReference type="ARBA" id="ARBA00022692"/>
    </source>
</evidence>
<dbReference type="RefSeq" id="XP_003958561.1">
    <property type="nucleotide sequence ID" value="XM_003958512.1"/>
</dbReference>
<feature type="transmembrane region" description="Helical" evidence="5">
    <location>
        <begin position="337"/>
        <end position="359"/>
    </location>
</feature>
<feature type="transmembrane region" description="Helical" evidence="5">
    <location>
        <begin position="161"/>
        <end position="182"/>
    </location>
</feature>
<proteinExistence type="predicted"/>
<feature type="domain" description="Bicarbonate transporter-like transmembrane" evidence="6">
    <location>
        <begin position="209"/>
        <end position="517"/>
    </location>
</feature>
<dbReference type="GO" id="GO:0080139">
    <property type="term" value="F:borate efflux transmembrane transporter activity"/>
    <property type="evidence" value="ECO:0007669"/>
    <property type="project" value="TreeGrafter"/>
</dbReference>
<feature type="transmembrane region" description="Helical" evidence="5">
    <location>
        <begin position="89"/>
        <end position="113"/>
    </location>
</feature>
<dbReference type="PANTHER" id="PTHR11453:SF82">
    <property type="entry name" value="BORON TRANSPORTER 1"/>
    <property type="match status" value="1"/>
</dbReference>
<evidence type="ECO:0000313" key="7">
    <source>
        <dbReference type="EMBL" id="CCF59426.1"/>
    </source>
</evidence>
<dbReference type="GO" id="GO:0006820">
    <property type="term" value="P:monoatomic anion transport"/>
    <property type="evidence" value="ECO:0007669"/>
    <property type="project" value="InterPro"/>
</dbReference>
<feature type="transmembrane region" description="Helical" evidence="5">
    <location>
        <begin position="133"/>
        <end position="154"/>
    </location>
</feature>
<dbReference type="GO" id="GO:0050801">
    <property type="term" value="P:monoatomic ion homeostasis"/>
    <property type="evidence" value="ECO:0007669"/>
    <property type="project" value="TreeGrafter"/>
</dbReference>